<dbReference type="InterPro" id="IPR012337">
    <property type="entry name" value="RNaseH-like_sf"/>
</dbReference>
<accession>A0AAJ7L2W4</accession>
<dbReference type="AlphaFoldDB" id="A0AAJ7L2W4"/>
<proteinExistence type="predicted"/>
<dbReference type="PROSITE" id="PS50994">
    <property type="entry name" value="INTEGRASE"/>
    <property type="match status" value="1"/>
</dbReference>
<dbReference type="GO" id="GO:0015074">
    <property type="term" value="P:DNA integration"/>
    <property type="evidence" value="ECO:0007669"/>
    <property type="project" value="InterPro"/>
</dbReference>
<evidence type="ECO:0000313" key="2">
    <source>
        <dbReference type="Proteomes" id="UP000694867"/>
    </source>
</evidence>
<evidence type="ECO:0000259" key="1">
    <source>
        <dbReference type="PROSITE" id="PS50994"/>
    </source>
</evidence>
<dbReference type="PANTHER" id="PTHR47331">
    <property type="entry name" value="PHD-TYPE DOMAIN-CONTAINING PROTEIN"/>
    <property type="match status" value="1"/>
</dbReference>
<dbReference type="InterPro" id="IPR036397">
    <property type="entry name" value="RNaseH_sf"/>
</dbReference>
<sequence length="362" mass="41276">MGEDGLIHSESRLILSSRLTTSQIYPLILPSDCNLSKLIVQDIHERKCFHSGGVNAILHILRQDFLLIHARRIARQVIKTCPTCKIFHCEAANLPVPPLPAFRIEETPPFFHCGVDFAGPFRYKKDRKSERAILLFTCAVTRGVNLNLCTDLSTVEVLGALQKFISRFPNVRTITSDNGLSFQRAAKELKLLYESIKDGEVTRWLADSFISWKFFTACAPWFGAFYERQVQTMKRPLRKILGSAIPHFRDLDVIICNIGAMANRRPITTVASGTDEGEALSPSDLLYGYKGSAFIPEHSLKPKRRPDKVMVIFSRRWAYQQRLLLLNKFWKRYTTEYLQYLKTAHEQTPGRTKHLTSATSVS</sequence>
<gene>
    <name evidence="3" type="primary">LOC108863894</name>
</gene>
<dbReference type="Proteomes" id="UP000694867">
    <property type="component" value="Unplaced"/>
</dbReference>
<name>A0AAJ7L2W4_9ACAR</name>
<keyword evidence="2" id="KW-1185">Reference proteome</keyword>
<dbReference type="SUPFAM" id="SSF53098">
    <property type="entry name" value="Ribonuclease H-like"/>
    <property type="match status" value="1"/>
</dbReference>
<evidence type="ECO:0000313" key="3">
    <source>
        <dbReference type="RefSeq" id="XP_018494089.1"/>
    </source>
</evidence>
<organism evidence="2 3">
    <name type="scientific">Galendromus occidentalis</name>
    <name type="common">western predatory mite</name>
    <dbReference type="NCBI Taxonomy" id="34638"/>
    <lineage>
        <taxon>Eukaryota</taxon>
        <taxon>Metazoa</taxon>
        <taxon>Ecdysozoa</taxon>
        <taxon>Arthropoda</taxon>
        <taxon>Chelicerata</taxon>
        <taxon>Arachnida</taxon>
        <taxon>Acari</taxon>
        <taxon>Parasitiformes</taxon>
        <taxon>Mesostigmata</taxon>
        <taxon>Gamasina</taxon>
        <taxon>Phytoseioidea</taxon>
        <taxon>Phytoseiidae</taxon>
        <taxon>Typhlodrominae</taxon>
        <taxon>Galendromus</taxon>
    </lineage>
</organism>
<dbReference type="RefSeq" id="XP_018494089.1">
    <property type="nucleotide sequence ID" value="XM_018638573.1"/>
</dbReference>
<dbReference type="InterPro" id="IPR001584">
    <property type="entry name" value="Integrase_cat-core"/>
</dbReference>
<reference evidence="3" key="1">
    <citation type="submission" date="2025-08" db="UniProtKB">
        <authorList>
            <consortium name="RefSeq"/>
        </authorList>
    </citation>
    <scope>IDENTIFICATION</scope>
</reference>
<protein>
    <submittedName>
        <fullName evidence="3">Uncharacterized protein LOC108863894</fullName>
    </submittedName>
</protein>
<dbReference type="GO" id="GO:0003676">
    <property type="term" value="F:nucleic acid binding"/>
    <property type="evidence" value="ECO:0007669"/>
    <property type="project" value="InterPro"/>
</dbReference>
<dbReference type="Gene3D" id="3.30.420.10">
    <property type="entry name" value="Ribonuclease H-like superfamily/Ribonuclease H"/>
    <property type="match status" value="1"/>
</dbReference>
<feature type="domain" description="Integrase catalytic" evidence="1">
    <location>
        <begin position="104"/>
        <end position="290"/>
    </location>
</feature>
<dbReference type="GeneID" id="108863894"/>
<dbReference type="KEGG" id="goe:108863894"/>